<comment type="caution">
    <text evidence="1">The sequence shown here is derived from an EMBL/GenBank/DDBJ whole genome shotgun (WGS) entry which is preliminary data.</text>
</comment>
<evidence type="ECO:0000313" key="1">
    <source>
        <dbReference type="EMBL" id="KAI8010773.1"/>
    </source>
</evidence>
<dbReference type="Proteomes" id="UP001060215">
    <property type="component" value="Chromosome 5"/>
</dbReference>
<reference evidence="1 2" key="1">
    <citation type="journal article" date="2022" name="Plant J.">
        <title>Chromosome-level genome of Camellia lanceoleosa provides a valuable resource for understanding genome evolution and self-incompatibility.</title>
        <authorList>
            <person name="Gong W."/>
            <person name="Xiao S."/>
            <person name="Wang L."/>
            <person name="Liao Z."/>
            <person name="Chang Y."/>
            <person name="Mo W."/>
            <person name="Hu G."/>
            <person name="Li W."/>
            <person name="Zhao G."/>
            <person name="Zhu H."/>
            <person name="Hu X."/>
            <person name="Ji K."/>
            <person name="Xiang X."/>
            <person name="Song Q."/>
            <person name="Yuan D."/>
            <person name="Jin S."/>
            <person name="Zhang L."/>
        </authorList>
    </citation>
    <scope>NUCLEOTIDE SEQUENCE [LARGE SCALE GENOMIC DNA]</scope>
    <source>
        <strain evidence="1">SQ_2022a</strain>
    </source>
</reference>
<dbReference type="EMBL" id="CM045762">
    <property type="protein sequence ID" value="KAI8010773.1"/>
    <property type="molecule type" value="Genomic_DNA"/>
</dbReference>
<accession>A0ACC0HB17</accession>
<proteinExistence type="predicted"/>
<gene>
    <name evidence="1" type="ORF">LOK49_LG06G02140</name>
</gene>
<keyword evidence="2" id="KW-1185">Reference proteome</keyword>
<organism evidence="1 2">
    <name type="scientific">Camellia lanceoleosa</name>
    <dbReference type="NCBI Taxonomy" id="1840588"/>
    <lineage>
        <taxon>Eukaryota</taxon>
        <taxon>Viridiplantae</taxon>
        <taxon>Streptophyta</taxon>
        <taxon>Embryophyta</taxon>
        <taxon>Tracheophyta</taxon>
        <taxon>Spermatophyta</taxon>
        <taxon>Magnoliopsida</taxon>
        <taxon>eudicotyledons</taxon>
        <taxon>Gunneridae</taxon>
        <taxon>Pentapetalae</taxon>
        <taxon>asterids</taxon>
        <taxon>Ericales</taxon>
        <taxon>Theaceae</taxon>
        <taxon>Camellia</taxon>
    </lineage>
</organism>
<evidence type="ECO:0000313" key="2">
    <source>
        <dbReference type="Proteomes" id="UP001060215"/>
    </source>
</evidence>
<sequence>METSQEEIGLANQILELEKQNEAMKKSNFELMCLDLSEDRKTFWEMKLRNEIQEIKLGKSLLPEAREFDPETQQSQYNTLEAQVAGARIRVCQACIVTGNKLQLDLNVQDDKNHWTSELINLHNETTFSLLKL</sequence>
<name>A0ACC0HB17_9ERIC</name>
<protein>
    <submittedName>
        <fullName evidence="1">Uncharacterized protein</fullName>
    </submittedName>
</protein>